<dbReference type="EMBL" id="JACXVP010000006">
    <property type="protein sequence ID" value="KAG5600354.1"/>
    <property type="molecule type" value="Genomic_DNA"/>
</dbReference>
<reference evidence="1 2" key="1">
    <citation type="submission" date="2020-09" db="EMBL/GenBank/DDBJ databases">
        <title>De no assembly of potato wild relative species, Solanum commersonii.</title>
        <authorList>
            <person name="Cho K."/>
        </authorList>
    </citation>
    <scope>NUCLEOTIDE SEQUENCE [LARGE SCALE GENOMIC DNA]</scope>
    <source>
        <strain evidence="1">LZ3.2</strain>
        <tissue evidence="1">Leaf</tissue>
    </source>
</reference>
<gene>
    <name evidence="1" type="ORF">H5410_031724</name>
</gene>
<evidence type="ECO:0000313" key="2">
    <source>
        <dbReference type="Proteomes" id="UP000824120"/>
    </source>
</evidence>
<dbReference type="OrthoDB" id="1266775at2759"/>
<proteinExistence type="predicted"/>
<dbReference type="Proteomes" id="UP000824120">
    <property type="component" value="Chromosome 6"/>
</dbReference>
<organism evidence="1 2">
    <name type="scientific">Solanum commersonii</name>
    <name type="common">Commerson's wild potato</name>
    <name type="synonym">Commerson's nightshade</name>
    <dbReference type="NCBI Taxonomy" id="4109"/>
    <lineage>
        <taxon>Eukaryota</taxon>
        <taxon>Viridiplantae</taxon>
        <taxon>Streptophyta</taxon>
        <taxon>Embryophyta</taxon>
        <taxon>Tracheophyta</taxon>
        <taxon>Spermatophyta</taxon>
        <taxon>Magnoliopsida</taxon>
        <taxon>eudicotyledons</taxon>
        <taxon>Gunneridae</taxon>
        <taxon>Pentapetalae</taxon>
        <taxon>asterids</taxon>
        <taxon>lamiids</taxon>
        <taxon>Solanales</taxon>
        <taxon>Solanaceae</taxon>
        <taxon>Solanoideae</taxon>
        <taxon>Solaneae</taxon>
        <taxon>Solanum</taxon>
    </lineage>
</organism>
<dbReference type="AlphaFoldDB" id="A0A9J5YJ29"/>
<keyword evidence="2" id="KW-1185">Reference proteome</keyword>
<sequence length="381" mass="44127">MAIENLVLVNCVASLYSSLHNLAGDNELRLIFTLYYCFHTNFHSYIIVHYIIAVYPTGKSSIPTDRLPVGYILQYHVKLGLNQKFLLTDKSFIAIDESSPASDDSFVATEGLPVGYILQYQAKLGKNQKFVTIYEPFIATYESSAAPDDPYVATYGLPIEYMLQYQAKLGQNQKFVQTESITIVVDCCGEWIEKNNRLIWRWKDGDMLESVLMSVQRDILYNNFVNSIISYCGVNCQSNILVISYMHKSFENQRVLPFKISNQLRFRAYLRDPTRFVLRVYVVEKPIENENVEQNQQNLLNDELNRMKMNMPDDEIGHDLKQLNNLQEDETGFYIGMTFKNKEELVTSLHIACLKKDFRLAKVINSCSVYYFKCAHPECKW</sequence>
<comment type="caution">
    <text evidence="1">The sequence shown here is derived from an EMBL/GenBank/DDBJ whole genome shotgun (WGS) entry which is preliminary data.</text>
</comment>
<evidence type="ECO:0000313" key="1">
    <source>
        <dbReference type="EMBL" id="KAG5600354.1"/>
    </source>
</evidence>
<accession>A0A9J5YJ29</accession>
<name>A0A9J5YJ29_SOLCO</name>
<protein>
    <submittedName>
        <fullName evidence="1">Uncharacterized protein</fullName>
    </submittedName>
</protein>